<protein>
    <submittedName>
        <fullName evidence="4">Uncharacterized protein</fullName>
    </submittedName>
</protein>
<dbReference type="SMART" id="SM00054">
    <property type="entry name" value="EFh"/>
    <property type="match status" value="4"/>
</dbReference>
<dbReference type="Pfam" id="PF13499">
    <property type="entry name" value="EF-hand_7"/>
    <property type="match status" value="1"/>
</dbReference>
<accession>A0A8J1XYD2</accession>
<evidence type="ECO:0000256" key="1">
    <source>
        <dbReference type="ARBA" id="ARBA00022723"/>
    </source>
</evidence>
<dbReference type="InterPro" id="IPR011992">
    <property type="entry name" value="EF-hand-dom_pair"/>
</dbReference>
<reference evidence="4" key="1">
    <citation type="submission" date="2022-03" db="EMBL/GenBank/DDBJ databases">
        <authorList>
            <person name="Martin C."/>
        </authorList>
    </citation>
    <scope>NUCLEOTIDE SEQUENCE</scope>
</reference>
<keyword evidence="1" id="KW-0479">Metal-binding</keyword>
<dbReference type="SUPFAM" id="SSF47473">
    <property type="entry name" value="EF-hand"/>
    <property type="match status" value="1"/>
</dbReference>
<dbReference type="PANTHER" id="PTHR34524">
    <property type="entry name" value="CALCYPHOSIN"/>
    <property type="match status" value="1"/>
</dbReference>
<evidence type="ECO:0000313" key="5">
    <source>
        <dbReference type="Proteomes" id="UP000749559"/>
    </source>
</evidence>
<proteinExistence type="predicted"/>
<sequence>MSSRNDTVDELSTKYIKSLRDQCMKKGIQGIKGLGTIFRSMDNDYTRRLNLDEFKRGMRVYGLDIDDESLTRMFNKFDRDGNSVVDFEEFLAQLRPPMAQCRVDVVNQAFDKLDVTKDGLLMVDDLTGTFSKYAERHPKYQSGEWSQERVLESFIETFDTPGNPDGKVTRDEFLNYYAGVSSTVDEDEYFDMMMRSCWGLPSKKKK</sequence>
<dbReference type="GO" id="GO:0005509">
    <property type="term" value="F:calcium ion binding"/>
    <property type="evidence" value="ECO:0007669"/>
    <property type="project" value="InterPro"/>
</dbReference>
<dbReference type="CDD" id="cd00051">
    <property type="entry name" value="EFh"/>
    <property type="match status" value="1"/>
</dbReference>
<dbReference type="Proteomes" id="UP000749559">
    <property type="component" value="Unassembled WGS sequence"/>
</dbReference>
<dbReference type="PANTHER" id="PTHR34524:SF6">
    <property type="entry name" value="CALCYPHOSINE LIKE"/>
    <property type="match status" value="1"/>
</dbReference>
<gene>
    <name evidence="4" type="ORF">OFUS_LOCUS20212</name>
</gene>
<dbReference type="InterPro" id="IPR002048">
    <property type="entry name" value="EF_hand_dom"/>
</dbReference>
<keyword evidence="2" id="KW-0677">Repeat</keyword>
<dbReference type="InterPro" id="IPR051581">
    <property type="entry name" value="Ca-bind"/>
</dbReference>
<keyword evidence="3" id="KW-0106">Calcium</keyword>
<dbReference type="PROSITE" id="PS50222">
    <property type="entry name" value="EF_HAND_2"/>
    <property type="match status" value="2"/>
</dbReference>
<dbReference type="AlphaFoldDB" id="A0A8J1XYD2"/>
<evidence type="ECO:0000313" key="4">
    <source>
        <dbReference type="EMBL" id="CAH1795708.1"/>
    </source>
</evidence>
<evidence type="ECO:0000256" key="3">
    <source>
        <dbReference type="ARBA" id="ARBA00022837"/>
    </source>
</evidence>
<evidence type="ECO:0000256" key="2">
    <source>
        <dbReference type="ARBA" id="ARBA00022737"/>
    </source>
</evidence>
<comment type="caution">
    <text evidence="4">The sequence shown here is derived from an EMBL/GenBank/DDBJ whole genome shotgun (WGS) entry which is preliminary data.</text>
</comment>
<dbReference type="EMBL" id="CAIIXF020000009">
    <property type="protein sequence ID" value="CAH1795708.1"/>
    <property type="molecule type" value="Genomic_DNA"/>
</dbReference>
<dbReference type="OrthoDB" id="444540at2759"/>
<name>A0A8J1XYD2_OWEFU</name>
<organism evidence="4 5">
    <name type="scientific">Owenia fusiformis</name>
    <name type="common">Polychaete worm</name>
    <dbReference type="NCBI Taxonomy" id="6347"/>
    <lineage>
        <taxon>Eukaryota</taxon>
        <taxon>Metazoa</taxon>
        <taxon>Spiralia</taxon>
        <taxon>Lophotrochozoa</taxon>
        <taxon>Annelida</taxon>
        <taxon>Polychaeta</taxon>
        <taxon>Sedentaria</taxon>
        <taxon>Canalipalpata</taxon>
        <taxon>Sabellida</taxon>
        <taxon>Oweniida</taxon>
        <taxon>Oweniidae</taxon>
        <taxon>Owenia</taxon>
    </lineage>
</organism>
<keyword evidence="5" id="KW-1185">Reference proteome</keyword>
<dbReference type="Gene3D" id="1.10.238.10">
    <property type="entry name" value="EF-hand"/>
    <property type="match status" value="2"/>
</dbReference>